<accession>A0AAJ2PJQ6</accession>
<protein>
    <submittedName>
        <fullName evidence="2">Uncharacterized protein</fullName>
    </submittedName>
</protein>
<organism evidence="2 3">
    <name type="scientific">Streptomyces europaeiscabiei</name>
    <dbReference type="NCBI Taxonomy" id="146819"/>
    <lineage>
        <taxon>Bacteria</taxon>
        <taxon>Bacillati</taxon>
        <taxon>Actinomycetota</taxon>
        <taxon>Actinomycetes</taxon>
        <taxon>Kitasatosporales</taxon>
        <taxon>Streptomycetaceae</taxon>
        <taxon>Streptomyces</taxon>
    </lineage>
</organism>
<dbReference type="Proteomes" id="UP001273589">
    <property type="component" value="Unassembled WGS sequence"/>
</dbReference>
<dbReference type="EMBL" id="JARAWN010000002">
    <property type="protein sequence ID" value="MDX3128327.1"/>
    <property type="molecule type" value="Genomic_DNA"/>
</dbReference>
<dbReference type="AlphaFoldDB" id="A0AAJ2PJQ6"/>
<sequence>MPNPAFTRAADETQPLSDEWRSSTTAGAPEERDVEKAIRDRMTSMPATKDRDFMKPTITFNERAQTVMVTGGPVPQLAENHQDVFRRAGEVAA</sequence>
<dbReference type="RefSeq" id="WP_319688317.1">
    <property type="nucleotide sequence ID" value="NZ_JARAWN010000002.1"/>
</dbReference>
<evidence type="ECO:0000256" key="1">
    <source>
        <dbReference type="SAM" id="MobiDB-lite"/>
    </source>
</evidence>
<proteinExistence type="predicted"/>
<feature type="region of interest" description="Disordered" evidence="1">
    <location>
        <begin position="1"/>
        <end position="35"/>
    </location>
</feature>
<evidence type="ECO:0000313" key="2">
    <source>
        <dbReference type="EMBL" id="MDX3128327.1"/>
    </source>
</evidence>
<name>A0AAJ2PJQ6_9ACTN</name>
<reference evidence="2" key="1">
    <citation type="journal article" date="2023" name="Microb. Genom.">
        <title>Mesoterricola silvestris gen. nov., sp. nov., Mesoterricola sediminis sp. nov., Geothrix oryzae sp. nov., Geothrix edaphica sp. nov., Geothrix rubra sp. nov., and Geothrix limicola sp. nov., six novel members of Acidobacteriota isolated from soils.</title>
        <authorList>
            <person name="Weisberg A.J."/>
            <person name="Pearce E."/>
            <person name="Kramer C.G."/>
            <person name="Chang J.H."/>
            <person name="Clarke C.R."/>
        </authorList>
    </citation>
    <scope>NUCLEOTIDE SEQUENCE</scope>
    <source>
        <strain evidence="2">ND06-05F</strain>
    </source>
</reference>
<gene>
    <name evidence="2" type="ORF">PV367_00535</name>
</gene>
<evidence type="ECO:0000313" key="3">
    <source>
        <dbReference type="Proteomes" id="UP001273589"/>
    </source>
</evidence>
<comment type="caution">
    <text evidence="2">The sequence shown here is derived from an EMBL/GenBank/DDBJ whole genome shotgun (WGS) entry which is preliminary data.</text>
</comment>